<evidence type="ECO:0000256" key="2">
    <source>
        <dbReference type="ARBA" id="ARBA00023315"/>
    </source>
</evidence>
<dbReference type="InterPro" id="IPR016181">
    <property type="entry name" value="Acyl_CoA_acyltransferase"/>
</dbReference>
<gene>
    <name evidence="4" type="ORF">PSTEL_11210</name>
</gene>
<dbReference type="PROSITE" id="PS51186">
    <property type="entry name" value="GNAT"/>
    <property type="match status" value="1"/>
</dbReference>
<dbReference type="OrthoDB" id="9805924at2"/>
<keyword evidence="5" id="KW-1185">Reference proteome</keyword>
<feature type="domain" description="N-acetyltransferase" evidence="3">
    <location>
        <begin position="1"/>
        <end position="152"/>
    </location>
</feature>
<dbReference type="CDD" id="cd04301">
    <property type="entry name" value="NAT_SF"/>
    <property type="match status" value="1"/>
</dbReference>
<name>A0A089LRP3_9BACL</name>
<dbReference type="AlphaFoldDB" id="A0A089LRP3"/>
<accession>A0A089LRP3</accession>
<keyword evidence="2" id="KW-0012">Acyltransferase</keyword>
<evidence type="ECO:0000259" key="3">
    <source>
        <dbReference type="PROSITE" id="PS51186"/>
    </source>
</evidence>
<evidence type="ECO:0000313" key="4">
    <source>
        <dbReference type="EMBL" id="AIQ63567.1"/>
    </source>
</evidence>
<dbReference type="STRING" id="169760.PSTEL_11210"/>
<dbReference type="EMBL" id="CP009286">
    <property type="protein sequence ID" value="AIQ63567.1"/>
    <property type="molecule type" value="Genomic_DNA"/>
</dbReference>
<dbReference type="Gene3D" id="3.40.630.30">
    <property type="match status" value="1"/>
</dbReference>
<organism evidence="4 5">
    <name type="scientific">Paenibacillus stellifer</name>
    <dbReference type="NCBI Taxonomy" id="169760"/>
    <lineage>
        <taxon>Bacteria</taxon>
        <taxon>Bacillati</taxon>
        <taxon>Bacillota</taxon>
        <taxon>Bacilli</taxon>
        <taxon>Bacillales</taxon>
        <taxon>Paenibacillaceae</taxon>
        <taxon>Paenibacillus</taxon>
    </lineage>
</organism>
<dbReference type="InterPro" id="IPR051016">
    <property type="entry name" value="Diverse_Substrate_AcTransf"/>
</dbReference>
<evidence type="ECO:0000313" key="5">
    <source>
        <dbReference type="Proteomes" id="UP000029507"/>
    </source>
</evidence>
<dbReference type="PANTHER" id="PTHR10545">
    <property type="entry name" value="DIAMINE N-ACETYLTRANSFERASE"/>
    <property type="match status" value="1"/>
</dbReference>
<keyword evidence="1" id="KW-0808">Transferase</keyword>
<dbReference type="KEGG" id="pste:PSTEL_11210"/>
<dbReference type="InterPro" id="IPR000182">
    <property type="entry name" value="GNAT_dom"/>
</dbReference>
<sequence length="152" mass="17236">MMLRLEEACEENVEEMCLLLDELFAIEQDFAGIRDVEKQRKGLKLILHHPDRGRLLLLKREDRVVGMVNLVFVFSTVEGGSVIQLEDFIVAGDERGKGSGRFFMEQIVEYAKSHGFLRISLLADSGNARALAFYEAAGYQYSNMKCLRLSLS</sequence>
<dbReference type="SUPFAM" id="SSF55729">
    <property type="entry name" value="Acyl-CoA N-acyltransferases (Nat)"/>
    <property type="match status" value="1"/>
</dbReference>
<reference evidence="4 5" key="1">
    <citation type="submission" date="2014-08" db="EMBL/GenBank/DDBJ databases">
        <title>Comparative genomics of the Paenibacillus odorifer group.</title>
        <authorList>
            <person name="den Bakker H.C."/>
            <person name="Tsai Y.-C."/>
            <person name="Martin N."/>
            <person name="Korlach J."/>
            <person name="Wiedmann M."/>
        </authorList>
    </citation>
    <scope>NUCLEOTIDE SEQUENCE [LARGE SCALE GENOMIC DNA]</scope>
    <source>
        <strain evidence="4 5">DSM 14472</strain>
    </source>
</reference>
<evidence type="ECO:0000256" key="1">
    <source>
        <dbReference type="ARBA" id="ARBA00022679"/>
    </source>
</evidence>
<dbReference type="RefSeq" id="WP_038695198.1">
    <property type="nucleotide sequence ID" value="NZ_CP009286.1"/>
</dbReference>
<protein>
    <recommendedName>
        <fullName evidence="3">N-acetyltransferase domain-containing protein</fullName>
    </recommendedName>
</protein>
<proteinExistence type="predicted"/>
<dbReference type="HOGENOM" id="CLU_013985_34_9_9"/>
<dbReference type="GO" id="GO:0008080">
    <property type="term" value="F:N-acetyltransferase activity"/>
    <property type="evidence" value="ECO:0007669"/>
    <property type="project" value="TreeGrafter"/>
</dbReference>
<dbReference type="Proteomes" id="UP000029507">
    <property type="component" value="Chromosome"/>
</dbReference>
<dbReference type="Pfam" id="PF00583">
    <property type="entry name" value="Acetyltransf_1"/>
    <property type="match status" value="1"/>
</dbReference>
<dbReference type="PANTHER" id="PTHR10545:SF29">
    <property type="entry name" value="GH14572P-RELATED"/>
    <property type="match status" value="1"/>
</dbReference>